<dbReference type="HOGENOM" id="CLU_232454_0_0_1"/>
<dbReference type="EMBL" id="AACB03000004">
    <property type="protein sequence ID" value="KAE8302066.1"/>
    <property type="molecule type" value="Genomic_DNA"/>
</dbReference>
<dbReference type="InterPro" id="IPR007249">
    <property type="entry name" value="DOP1_N"/>
</dbReference>
<keyword evidence="3" id="KW-1185">Reference proteome</keyword>
<dbReference type="VEuPathDB" id="GiardiaDB:GL50803_87056"/>
<sequence>MAKVAIGLTNSILNMLSQVDNTARDWSDCARAFQKTLELVQRADQFDELYSPVAVSQKLSYGLLPHLQTGVHACCMEIIQLLLTLQSPDGLSRTAHVLLQPLLDFMPLSKIQTREALLDIIQTVYERMDKKAFSSMFFSIIISLCSVQMVETDPLSARTFDLVISWMKDPLCCKAVMSAILDVIAFEQATTLERTNAFLLLSRYLSKEDASSSIPEQSCLLNLQPPAQCAIDLLRLKATASRLLLANSDMVLVKALFDILPRLLHIDSLLYDPAAYSIEYLSDPNAMSDTDCRKLEDLCTNYVFFFACTTHLSIDDAGVRARCHKYLIDEVPDCLLSCYAYNALLFFCCAEQYLTAMDAGSPGMLTALATFLPLRLTGVLQLLAPLLQEATVVSTIYIDALMCVLPYILTVSPYSKLGAAFTELFTATSNITVMLYRSLCVTSSHGWPSLKLKFTTDKPDESGADGLILHHVGPMYAQIVFTRRHTDLRFAQRLEVYLSYLPRLIASVQAPLELTHSVLDTLGDKIYNVGSNLAMVAVELVASLLFSGASLLVSSFVTKASLNCSKDTFVLANKLLVVCTEPATRHLLWVLLTESQYWTQQHNVLFNQYNDLLQCVKKAIGAIIPNFQEDNWQTEADPVPIDTLYLLFYVVCLKVLEAESEDRSTLLEILAAYCSFGNAAFTTSGFNSAHRLYFLLHIHLLFFGLFQSFERFSPLFINFVTSLPKDNHEKLLLLRSAFFGSSDVNCTIWSTPPTDGVEQPQITVDAFNSTFLSLYLDFAGYLLLSHPRSVDSPGSDKSVHHTESTSSAIEARFKQLSLCRPTQLLFDVCESIYSQSDSPSPVMEDVLAFLFSLLFCRQLPGLAEEYSVHLMEELRQPRGAALVLMYDVLQRCIEMHSIPDAFDILIYEMVGTMARQDAVDTQSSYFKIISLLVDSLDGSLYLLHAAFRLSETRLNLDVDLEKTDGLTHLSMQSNSPVDVDRLVFSLQSFTHIVLVFGHKLIENLTVGKLTVCLLNPSLTRSFLCTDESVDCPGSPLEALLDLLIVLLLEHRVFLATQRPPSEGDVLLPARMIALRCLSCLISAMLEGASSDHQLNNHLVRMINKLSYVFWQQVSGLIRHSDTLSPLLTDVFICLLNASFDVFSHLCASGKTIYGTSSRTTLFLVRYFQVLSSPQQTFFSFMQRNPRLVSATLATFERLNILYQITAAEASQFTNTSSTADLPADLLGIPGAPLQQLLLEYKHVIEVAPFCSTIKESTNTLTKDWDKSFKEILANGPDGSTRKAGMDKRAFLPAPCRLQPLCLFAWFLLYGILNDYVLDSNLLSYLSSVVRILVFYSYKKTPQTPGISALAFETQAKHINKEVVTPFSGDFQVIYAYPRLLRVALRLCLKNSANTKTIFDRVLKPLLCYNSYHYALGCLLIAGKEKSHYIYYFLIKPFLDTGCDNTLSAPDSPSCGAVRLSAQSLLLAFLSVQDLMYNLQTRPYPEVNQVVNRPLRELLVSLSGMNGRDALDLFMVAFQSEAMGTIAVGSTPLVSRYVIDLITVLLFTTQTLNDCNATLLPAITRLTRSTFGIEFGAPGGFLADTAFTAQMTSVASSSTMTMNATSTGLKLPKILKVVSSTNEHSLFSISAYMSIDYLLALARCISLAHSILAHCQSKTTPSADEKVLQSIKDILMERTKFIIELQLKKLTDGTRIKSPNIVLDHIALIVLAGAGSMDVLDILQMEPSAIAVTRQLTHASTPTDKQAGTKLASTVCHQILFLLKELNFLKTPKKVSAGVADFAMHVVQLLAHISFASDSQLIADIIAQIVVAPEVLCILLQSTAFNSLAQIMGRSTALTLEGVADKLAKGVVPKRISMAQCKKIVATVTSTELTDMIDLLGNKDRDNLILSVSRISEDMIKSFVLAKIIYHFADTHQAKEVLTKYCTELLGTLQTYLDNVFNQTKEYLPDTAILSGKPGKGASETASSQIVLRAGVCKLYGKLFLINACIANVPAEMSTEVHSLILSLNTALNFAMKVVNSARTSNHSGKNTTDSAGKFLPTRRTINGTVSLIQSTLGERFKRISWSVSMLDSSTKKIGLHDTICDALNQVCTLLCT</sequence>
<comment type="caution">
    <text evidence="2">The sequence shown here is derived from an EMBL/GenBank/DDBJ whole genome shotgun (WGS) entry which is preliminary data.</text>
</comment>
<name>D3KGT3_GIAIC</name>
<feature type="domain" description="DOP1 N-terminal" evidence="1">
    <location>
        <begin position="9"/>
        <end position="266"/>
    </location>
</feature>
<gene>
    <name evidence="2" type="ORF">GL50803_0087056</name>
</gene>
<protein>
    <recommendedName>
        <fullName evidence="1">DOP1 N-terminal domain-containing protein</fullName>
    </recommendedName>
</protein>
<evidence type="ECO:0000313" key="3">
    <source>
        <dbReference type="Proteomes" id="UP000001548"/>
    </source>
</evidence>
<accession>D3KGT3</accession>
<evidence type="ECO:0000259" key="1">
    <source>
        <dbReference type="Pfam" id="PF04118"/>
    </source>
</evidence>
<evidence type="ECO:0000313" key="2">
    <source>
        <dbReference type="EMBL" id="KAE8302066.1"/>
    </source>
</evidence>
<dbReference type="Proteomes" id="UP000001548">
    <property type="component" value="Unassembled WGS sequence"/>
</dbReference>
<dbReference type="OMA" id="YIDALMC"/>
<proteinExistence type="predicted"/>
<reference evidence="2 3" key="1">
    <citation type="journal article" date="2007" name="Science">
        <title>Genomic minimalism in the early diverging intestinal parasite Giardia lamblia.</title>
        <authorList>
            <person name="Morrison H.G."/>
            <person name="McArthur A.G."/>
            <person name="Gillin F.D."/>
            <person name="Aley S.B."/>
            <person name="Adam R.D."/>
            <person name="Olsen G.J."/>
            <person name="Best A.A."/>
            <person name="Cande W.Z."/>
            <person name="Chen F."/>
            <person name="Cipriano M.J."/>
            <person name="Davids B.J."/>
            <person name="Dawson S.C."/>
            <person name="Elmendorf H.G."/>
            <person name="Hehl A.B."/>
            <person name="Holder M.E."/>
            <person name="Huse S.M."/>
            <person name="Kim U.U."/>
            <person name="Lasek-Nesselquist E."/>
            <person name="Manning G."/>
            <person name="Nigam A."/>
            <person name="Nixon J.E."/>
            <person name="Palm D."/>
            <person name="Passamaneck N.E."/>
            <person name="Prabhu A."/>
            <person name="Reich C.I."/>
            <person name="Reiner D.S."/>
            <person name="Samuelson J."/>
            <person name="Svard S.G."/>
            <person name="Sogin M.L."/>
        </authorList>
    </citation>
    <scope>NUCLEOTIDE SEQUENCE [LARGE SCALE GENOMIC DNA]</scope>
    <source>
        <strain evidence="2 3">WB C6</strain>
    </source>
</reference>
<dbReference type="Pfam" id="PF04118">
    <property type="entry name" value="Dopey_N"/>
    <property type="match status" value="1"/>
</dbReference>
<organism evidence="2 3">
    <name type="scientific">Giardia intestinalis (strain ATCC 50803 / WB clone C6)</name>
    <name type="common">Giardia lamblia</name>
    <dbReference type="NCBI Taxonomy" id="184922"/>
    <lineage>
        <taxon>Eukaryota</taxon>
        <taxon>Metamonada</taxon>
        <taxon>Diplomonadida</taxon>
        <taxon>Hexamitidae</taxon>
        <taxon>Giardiinae</taxon>
        <taxon>Giardia</taxon>
    </lineage>
</organism>